<evidence type="ECO:0000259" key="18">
    <source>
        <dbReference type="PROSITE" id="PS50102"/>
    </source>
</evidence>
<dbReference type="InterPro" id="IPR032297">
    <property type="entry name" value="Torus"/>
</dbReference>
<comment type="caution">
    <text evidence="20">The sequence shown here is derived from an EMBL/GenBank/DDBJ whole genome shotgun (WGS) entry which is preliminary data.</text>
</comment>
<dbReference type="InterPro" id="IPR036855">
    <property type="entry name" value="Znf_CCCH_sf"/>
</dbReference>
<feature type="compositionally biased region" description="Basic residues" evidence="17">
    <location>
        <begin position="81"/>
        <end position="98"/>
    </location>
</feature>
<keyword evidence="7" id="KW-0747">Spliceosome</keyword>
<dbReference type="Gene3D" id="3.30.70.330">
    <property type="match status" value="1"/>
</dbReference>
<evidence type="ECO:0000259" key="19">
    <source>
        <dbReference type="PROSITE" id="PS50103"/>
    </source>
</evidence>
<evidence type="ECO:0000256" key="16">
    <source>
        <dbReference type="PROSITE-ProRule" id="PRU00723"/>
    </source>
</evidence>
<dbReference type="SUPFAM" id="SSF90229">
    <property type="entry name" value="CCCH zinc finger"/>
    <property type="match status" value="1"/>
</dbReference>
<dbReference type="PANTHER" id="PTHR14089:SF2">
    <property type="entry name" value="PRE-MRNA-SPLICING FACTOR CWC2"/>
    <property type="match status" value="1"/>
</dbReference>
<dbReference type="Pfam" id="PF16131">
    <property type="entry name" value="Torus"/>
    <property type="match status" value="1"/>
</dbReference>
<gene>
    <name evidence="20" type="ORF">BZA70DRAFT_272440</name>
</gene>
<proteinExistence type="inferred from homology"/>
<dbReference type="CDD" id="cd12360">
    <property type="entry name" value="RRM_cwf2"/>
    <property type="match status" value="1"/>
</dbReference>
<evidence type="ECO:0000256" key="14">
    <source>
        <dbReference type="ARBA" id="ARBA00025224"/>
    </source>
</evidence>
<dbReference type="PANTHER" id="PTHR14089">
    <property type="entry name" value="PRE-MRNA-SPLICING FACTOR RBM22"/>
    <property type="match status" value="1"/>
</dbReference>
<keyword evidence="11" id="KW-0508">mRNA splicing</keyword>
<name>A0ABR1FDG2_9ASCO</name>
<keyword evidence="21" id="KW-1185">Reference proteome</keyword>
<evidence type="ECO:0000256" key="2">
    <source>
        <dbReference type="ARBA" id="ARBA00008024"/>
    </source>
</evidence>
<keyword evidence="13" id="KW-0131">Cell cycle</keyword>
<accession>A0ABR1FDG2</accession>
<dbReference type="InterPro" id="IPR012677">
    <property type="entry name" value="Nucleotide-bd_a/b_plait_sf"/>
</dbReference>
<evidence type="ECO:0000256" key="11">
    <source>
        <dbReference type="ARBA" id="ARBA00023187"/>
    </source>
</evidence>
<feature type="domain" description="C3H1-type" evidence="19">
    <location>
        <begin position="161"/>
        <end position="187"/>
    </location>
</feature>
<evidence type="ECO:0000256" key="13">
    <source>
        <dbReference type="ARBA" id="ARBA00023306"/>
    </source>
</evidence>
<dbReference type="InterPro" id="IPR034181">
    <property type="entry name" value="Cwc2_RRM"/>
</dbReference>
<comment type="similarity">
    <text evidence="2">Belongs to the RRM CWC2 family.</text>
</comment>
<evidence type="ECO:0000256" key="12">
    <source>
        <dbReference type="ARBA" id="ARBA00023242"/>
    </source>
</evidence>
<evidence type="ECO:0000313" key="21">
    <source>
        <dbReference type="Proteomes" id="UP001498771"/>
    </source>
</evidence>
<evidence type="ECO:0000256" key="9">
    <source>
        <dbReference type="ARBA" id="ARBA00022833"/>
    </source>
</evidence>
<keyword evidence="9 16" id="KW-0862">Zinc</keyword>
<dbReference type="RefSeq" id="XP_064770922.1">
    <property type="nucleotide sequence ID" value="XM_064911651.1"/>
</dbReference>
<evidence type="ECO:0000256" key="7">
    <source>
        <dbReference type="ARBA" id="ARBA00022728"/>
    </source>
</evidence>
<dbReference type="SUPFAM" id="SSF54928">
    <property type="entry name" value="RNA-binding domain, RBD"/>
    <property type="match status" value="1"/>
</dbReference>
<feature type="compositionally biased region" description="Pro residues" evidence="17">
    <location>
        <begin position="1"/>
        <end position="12"/>
    </location>
</feature>
<evidence type="ECO:0000256" key="3">
    <source>
        <dbReference type="ARBA" id="ARBA00011524"/>
    </source>
</evidence>
<evidence type="ECO:0000256" key="1">
    <source>
        <dbReference type="ARBA" id="ARBA00004123"/>
    </source>
</evidence>
<comment type="function">
    <text evidence="14">Involved in the first step of pre-mRNA splicing. Required for cell growth and cell cycle control. Plays a role in the levels of the U1, U4, U5 and U6 snRNAs and the maintenance of the U4/U6 snRNA complex. May provide the link between the 'nineteen complex' NTC spliceosome protein complex and the spliceosome through the U6 snRNA. Associates predominantly with U6 snRNAs in assembled active spliceosomes. Binds directly to the internal stem-loop (ISL) domain of the U6 snRNA and to the pre-mRNA intron near the 5' splice site during the activation and catalytic phases of the spliceosome cycle.</text>
</comment>
<evidence type="ECO:0000256" key="8">
    <source>
        <dbReference type="ARBA" id="ARBA00022771"/>
    </source>
</evidence>
<evidence type="ECO:0000256" key="6">
    <source>
        <dbReference type="ARBA" id="ARBA00022723"/>
    </source>
</evidence>
<sequence>MSSSPEPGPQLPAEPASEAVFEVAQDATQAPDRPLKRSAQPNDDEGEEVVNVLELEQDPSATTEDNPPADGEEQSTELTKTKKHKDKKKKKDKNKPRPARPQADLASMKDRPPQQTGTVFNIWYNKWSGGDREDKYAAKGKAEGRCNVARDSGYTKADKVPGSYFCIFFARGVCPLGKNCNYLHRLPTVTDMFDPSVDCFGRDKHADYRDDMDGVGSFQRQNRTIYIGRIFVSDDIEEVVARHFAEWGDIERIRVLNSRGVAFVTYVNEANAQFAKEAMSCQSLDHDEILNVRWASVDPNPLAKAREQRRVEEQAAEAVKKLLPPDFLEKLQREQSTALQPAKRRKY</sequence>
<organism evidence="20 21">
    <name type="scientific">Myxozyma melibiosi</name>
    <dbReference type="NCBI Taxonomy" id="54550"/>
    <lineage>
        <taxon>Eukaryota</taxon>
        <taxon>Fungi</taxon>
        <taxon>Dikarya</taxon>
        <taxon>Ascomycota</taxon>
        <taxon>Saccharomycotina</taxon>
        <taxon>Lipomycetes</taxon>
        <taxon>Lipomycetales</taxon>
        <taxon>Lipomycetaceae</taxon>
        <taxon>Myxozyma</taxon>
    </lineage>
</organism>
<evidence type="ECO:0000256" key="17">
    <source>
        <dbReference type="SAM" id="MobiDB-lite"/>
    </source>
</evidence>
<reference evidence="20 21" key="1">
    <citation type="submission" date="2024-03" db="EMBL/GenBank/DDBJ databases">
        <title>Genome-scale model development and genomic sequencing of the oleaginous clade Lipomyces.</title>
        <authorList>
            <consortium name="Lawrence Berkeley National Laboratory"/>
            <person name="Czajka J.J."/>
            <person name="Han Y."/>
            <person name="Kim J."/>
            <person name="Mondo S.J."/>
            <person name="Hofstad B.A."/>
            <person name="Robles A."/>
            <person name="Haridas S."/>
            <person name="Riley R."/>
            <person name="LaButti K."/>
            <person name="Pangilinan J."/>
            <person name="Andreopoulos W."/>
            <person name="Lipzen A."/>
            <person name="Yan J."/>
            <person name="Wang M."/>
            <person name="Ng V."/>
            <person name="Grigoriev I.V."/>
            <person name="Spatafora J.W."/>
            <person name="Magnuson J.K."/>
            <person name="Baker S.E."/>
            <person name="Pomraning K.R."/>
        </authorList>
    </citation>
    <scope>NUCLEOTIDE SEQUENCE [LARGE SCALE GENOMIC DNA]</scope>
    <source>
        <strain evidence="20 21">Phaff 52-87</strain>
    </source>
</reference>
<feature type="domain" description="RRM" evidence="18">
    <location>
        <begin position="223"/>
        <end position="297"/>
    </location>
</feature>
<evidence type="ECO:0000256" key="15">
    <source>
        <dbReference type="PROSITE-ProRule" id="PRU00176"/>
    </source>
</evidence>
<dbReference type="InterPro" id="IPR035979">
    <property type="entry name" value="RBD_domain_sf"/>
</dbReference>
<keyword evidence="12" id="KW-0539">Nucleus</keyword>
<dbReference type="Proteomes" id="UP001498771">
    <property type="component" value="Unassembled WGS sequence"/>
</dbReference>
<dbReference type="InterPro" id="IPR000571">
    <property type="entry name" value="Znf_CCCH"/>
</dbReference>
<dbReference type="GeneID" id="90037163"/>
<comment type="subcellular location">
    <subcellularLocation>
        <location evidence="1">Nucleus</location>
    </subcellularLocation>
</comment>
<dbReference type="EMBL" id="JBBJBU010000001">
    <property type="protein sequence ID" value="KAK7207889.1"/>
    <property type="molecule type" value="Genomic_DNA"/>
</dbReference>
<keyword evidence="5" id="KW-0507">mRNA processing</keyword>
<dbReference type="SMART" id="SM00360">
    <property type="entry name" value="RRM"/>
    <property type="match status" value="1"/>
</dbReference>
<feature type="region of interest" description="Disordered" evidence="17">
    <location>
        <begin position="1"/>
        <end position="116"/>
    </location>
</feature>
<evidence type="ECO:0000256" key="10">
    <source>
        <dbReference type="ARBA" id="ARBA00022884"/>
    </source>
</evidence>
<keyword evidence="6 16" id="KW-0479">Metal-binding</keyword>
<dbReference type="InterPro" id="IPR039171">
    <property type="entry name" value="Cwc2/Slt11"/>
</dbReference>
<dbReference type="PROSITE" id="PS50103">
    <property type="entry name" value="ZF_C3H1"/>
    <property type="match status" value="1"/>
</dbReference>
<dbReference type="PROSITE" id="PS50102">
    <property type="entry name" value="RRM"/>
    <property type="match status" value="1"/>
</dbReference>
<dbReference type="InterPro" id="IPR000504">
    <property type="entry name" value="RRM_dom"/>
</dbReference>
<keyword evidence="8 16" id="KW-0863">Zinc-finger</keyword>
<comment type="subunit">
    <text evidence="3">Associated with the spliceosome.</text>
</comment>
<keyword evidence="10 15" id="KW-0694">RNA-binding</keyword>
<dbReference type="Pfam" id="PF00076">
    <property type="entry name" value="RRM_1"/>
    <property type="match status" value="1"/>
</dbReference>
<evidence type="ECO:0000256" key="5">
    <source>
        <dbReference type="ARBA" id="ARBA00022664"/>
    </source>
</evidence>
<evidence type="ECO:0000313" key="20">
    <source>
        <dbReference type="EMBL" id="KAK7207889.1"/>
    </source>
</evidence>
<evidence type="ECO:0000256" key="4">
    <source>
        <dbReference type="ARBA" id="ARBA00017295"/>
    </source>
</evidence>
<protein>
    <recommendedName>
        <fullName evidence="4">Pre-mRNA-splicing factor CWC2</fullName>
    </recommendedName>
</protein>
<feature type="zinc finger region" description="C3H1-type" evidence="16">
    <location>
        <begin position="161"/>
        <end position="187"/>
    </location>
</feature>